<protein>
    <submittedName>
        <fullName evidence="1">Uncharacterized protein</fullName>
    </submittedName>
</protein>
<dbReference type="Proteomes" id="UP001228581">
    <property type="component" value="Unassembled WGS sequence"/>
</dbReference>
<evidence type="ECO:0000313" key="1">
    <source>
        <dbReference type="EMBL" id="MDJ1498402.1"/>
    </source>
</evidence>
<sequence>MKDNSGLLGSDGMGVNFSVAQLETIFTTGSPTPVNSQCTLA</sequence>
<dbReference type="EMBL" id="JASJOT010000046">
    <property type="protein sequence ID" value="MDJ1498402.1"/>
    <property type="molecule type" value="Genomic_DNA"/>
</dbReference>
<reference evidence="1 2" key="1">
    <citation type="submission" date="2023-05" db="EMBL/GenBank/DDBJ databases">
        <authorList>
            <person name="Zhang X."/>
        </authorList>
    </citation>
    <scope>NUCLEOTIDE SEQUENCE [LARGE SCALE GENOMIC DNA]</scope>
    <source>
        <strain evidence="1 2">DM2B3-1</strain>
    </source>
</reference>
<dbReference type="RefSeq" id="WP_314004798.1">
    <property type="nucleotide sequence ID" value="NZ_JASJOT010000046.1"/>
</dbReference>
<name>A0ABT7CXD0_9BACT</name>
<comment type="caution">
    <text evidence="1">The sequence shown here is derived from an EMBL/GenBank/DDBJ whole genome shotgun (WGS) entry which is preliminary data.</text>
</comment>
<organism evidence="1 2">
    <name type="scientific">Xanthocytophaga flava</name>
    <dbReference type="NCBI Taxonomy" id="3048013"/>
    <lineage>
        <taxon>Bacteria</taxon>
        <taxon>Pseudomonadati</taxon>
        <taxon>Bacteroidota</taxon>
        <taxon>Cytophagia</taxon>
        <taxon>Cytophagales</taxon>
        <taxon>Rhodocytophagaceae</taxon>
        <taxon>Xanthocytophaga</taxon>
    </lineage>
</organism>
<keyword evidence="2" id="KW-1185">Reference proteome</keyword>
<accession>A0ABT7CXD0</accession>
<evidence type="ECO:0000313" key="2">
    <source>
        <dbReference type="Proteomes" id="UP001228581"/>
    </source>
</evidence>
<proteinExistence type="predicted"/>
<gene>
    <name evidence="1" type="ORF">QNI19_36040</name>
</gene>